<organism evidence="12 13">
    <name type="scientific">Aspergillus cavernicola</name>
    <dbReference type="NCBI Taxonomy" id="176166"/>
    <lineage>
        <taxon>Eukaryota</taxon>
        <taxon>Fungi</taxon>
        <taxon>Dikarya</taxon>
        <taxon>Ascomycota</taxon>
        <taxon>Pezizomycotina</taxon>
        <taxon>Eurotiomycetes</taxon>
        <taxon>Eurotiomycetidae</taxon>
        <taxon>Eurotiales</taxon>
        <taxon>Aspergillaceae</taxon>
        <taxon>Aspergillus</taxon>
        <taxon>Aspergillus subgen. Nidulantes</taxon>
    </lineage>
</organism>
<evidence type="ECO:0000256" key="2">
    <source>
        <dbReference type="ARBA" id="ARBA00013804"/>
    </source>
</evidence>
<keyword evidence="7" id="KW-0472">Membrane</keyword>
<keyword evidence="5 7" id="KW-0072">Autophagy</keyword>
<dbReference type="PANTHER" id="PTHR13222:SF1">
    <property type="entry name" value="RB1-INDUCIBLE COILED-COIL PROTEIN 1"/>
    <property type="match status" value="1"/>
</dbReference>
<sequence length="1362" mass="153641">MSLHIYIAHTGEHLLADNVPFSTTDELRSWITQYTSIPSERQILITAHGRNVKIQTLATESEIFVYYRRQVSEQDNVQLPKLPSLQPLELDSPPDTLTDQNDLQAWRNLYLARKTWASELVERCESAERSIREHNERTEVISRSAGVALENLKTHVVTLENRFQKKQEDAKHLTTEQQSLLEGWKGALATLENVPAQKDFSFLGRPSTPKTDADRKTGTLLDYVDSGEVHKAGSEAAAASSRFARQIEGIERVVRGITADTQRLLNEASHPTSDGVEDLLQEVETLSRKIQSDYEHVLGLPNNQKALANISRLALSHTQNLLPSLLEIGVEIRECLGEAVRRYSAAAKASLTHTKLISSIQSRLADAQAQIHNLDFPSDSFELLYSVFHMPLAYGSVLIETARRREFNEKMKSDSLTLAEEMSVFQDEEQRRRKKWVTNMEEFISITDATTPGIEVNLRGAEFEWPTVTRKEIEAYIETLKTRPGTGRAVQELTKVFKELDAPTRVQRRKARAFKQGSIFDLSRSSLLLHSDEIVRSLRDEKLKLEEKLKGSESRIRKLEDLLHRHSHLGRPASGTFSFDFPSSPASPHPDPMSRRSSVSSRRMSSNQTSEEKILVNRNVHLEAELASERKTVQELQYTVQELQREVTEKEESHSHELKEAESTKRDLVGNLAAREEEFRVQQKHSDDELEQCKTRIEELEEELDRGVDHREQEKQEADERIHLLRLDLQNTHVRADREIQTHKDAGNHWRARVDELERRDAERSQKDQEVNQALQGAFMNLSPGGSVPDEIADIIKAIDVLSEGLTIHAKTAEDDATKAAAENKVLTEQLEKMESDTEHLKNASDGYKSELGQARDELKQEQSKLASLESELNDERTRLLDLESKLAAGETGAGALREHVAEEEQKLTNLSHQLAEVEARALQSEDEVMQWKKRVEALSESDGQATTKVKVYTTRSEELSRQLFVQVEKLGHMLEQLGFTIIRQDGDIVVQRSSKVNALSATVDTLSQSGVVSIKPDASLLGWMQADTPREETDKFIAFMDTLRQFDVDILGEAVVKRVKDIELLARKWQKEARGYRDKYHRIQSEAHEKIAYRSFKEGDLALFLPTRNQAIRSWAAFNVGAPHYFLREQDAHKLQTRDWLLARITKIEERVVDLSKSMNGGNPDLRSIGEVSDGASIDEENPFELSDGLRWYLLDASEEKPGAPATPGLGKSTVAPAHVDARGSIRLKRTPAGGNVTKTLTKSLDSRRNSSASNKKGPMARPNDSASDLVRLAEGNAAAAAASQQREAAPIFDEGMHRSHERTLSEYTHNSDSVNSLSISHADASSIASSTPSRRQTGSTRYRPWEKLWSVDYRLESGSR</sequence>
<accession>A0ABR4IPG7</accession>
<evidence type="ECO:0000256" key="6">
    <source>
        <dbReference type="ARBA" id="ARBA00023054"/>
    </source>
</evidence>
<proteinExistence type="inferred from homology"/>
<evidence type="ECO:0000259" key="11">
    <source>
        <dbReference type="Pfam" id="PF10377"/>
    </source>
</evidence>
<evidence type="ECO:0000256" key="9">
    <source>
        <dbReference type="SAM" id="MobiDB-lite"/>
    </source>
</evidence>
<feature type="region of interest" description="Disordered" evidence="9">
    <location>
        <begin position="573"/>
        <end position="611"/>
    </location>
</feature>
<feature type="region of interest" description="Disordered" evidence="9">
    <location>
        <begin position="1318"/>
        <end position="1343"/>
    </location>
</feature>
<keyword evidence="13" id="KW-1185">Reference proteome</keyword>
<keyword evidence="7" id="KW-0926">Vacuole</keyword>
<evidence type="ECO:0000256" key="5">
    <source>
        <dbReference type="ARBA" id="ARBA00023006"/>
    </source>
</evidence>
<evidence type="ECO:0000256" key="8">
    <source>
        <dbReference type="SAM" id="Coils"/>
    </source>
</evidence>
<dbReference type="EMBL" id="JBFXLS010000015">
    <property type="protein sequence ID" value="KAL2829666.1"/>
    <property type="molecule type" value="Genomic_DNA"/>
</dbReference>
<evidence type="ECO:0000313" key="13">
    <source>
        <dbReference type="Proteomes" id="UP001610335"/>
    </source>
</evidence>
<dbReference type="Pfam" id="PF10377">
    <property type="entry name" value="ATG11"/>
    <property type="match status" value="1"/>
</dbReference>
<feature type="compositionally biased region" description="Polar residues" evidence="9">
    <location>
        <begin position="1333"/>
        <end position="1342"/>
    </location>
</feature>
<protein>
    <recommendedName>
        <fullName evidence="2 7">Autophagy-related protein 11</fullName>
    </recommendedName>
</protein>
<comment type="caution">
    <text evidence="12">The sequence shown here is derived from an EMBL/GenBank/DDBJ whole genome shotgun (WGS) entry which is preliminary data.</text>
</comment>
<dbReference type="Gene3D" id="1.10.287.1490">
    <property type="match status" value="1"/>
</dbReference>
<feature type="region of interest" description="Disordered" evidence="9">
    <location>
        <begin position="1225"/>
        <end position="1267"/>
    </location>
</feature>
<evidence type="ECO:0000259" key="10">
    <source>
        <dbReference type="Pfam" id="PF04108"/>
    </source>
</evidence>
<dbReference type="InterPro" id="IPR019460">
    <property type="entry name" value="Atg11_C"/>
</dbReference>
<feature type="compositionally biased region" description="Low complexity" evidence="9">
    <location>
        <begin position="595"/>
        <end position="606"/>
    </location>
</feature>
<feature type="domain" description="Autophagy-related protein 11 C-terminal" evidence="11">
    <location>
        <begin position="1054"/>
        <end position="1199"/>
    </location>
</feature>
<reference evidence="12 13" key="1">
    <citation type="submission" date="2024-07" db="EMBL/GenBank/DDBJ databases">
        <title>Section-level genome sequencing and comparative genomics of Aspergillus sections Usti and Cavernicolus.</title>
        <authorList>
            <consortium name="Lawrence Berkeley National Laboratory"/>
            <person name="Nybo J.L."/>
            <person name="Vesth T.C."/>
            <person name="Theobald S."/>
            <person name="Frisvad J.C."/>
            <person name="Larsen T.O."/>
            <person name="Kjaerboelling I."/>
            <person name="Rothschild-Mancinelli K."/>
            <person name="Lyhne E.K."/>
            <person name="Kogle M.E."/>
            <person name="Barry K."/>
            <person name="Clum A."/>
            <person name="Na H."/>
            <person name="Ledsgaard L."/>
            <person name="Lin J."/>
            <person name="Lipzen A."/>
            <person name="Kuo A."/>
            <person name="Riley R."/>
            <person name="Mondo S."/>
            <person name="LaButti K."/>
            <person name="Haridas S."/>
            <person name="Pangalinan J."/>
            <person name="Salamov A.A."/>
            <person name="Simmons B.A."/>
            <person name="Magnuson J.K."/>
            <person name="Chen J."/>
            <person name="Drula E."/>
            <person name="Henrissat B."/>
            <person name="Wiebenga A."/>
            <person name="Lubbers R.J."/>
            <person name="Gomes A.C."/>
            <person name="Makela M.R."/>
            <person name="Stajich J."/>
            <person name="Grigoriev I.V."/>
            <person name="Mortensen U.H."/>
            <person name="De vries R.P."/>
            <person name="Baker S.E."/>
            <person name="Andersen M.R."/>
        </authorList>
    </citation>
    <scope>NUCLEOTIDE SEQUENCE [LARGE SCALE GENOMIC DNA]</scope>
    <source>
        <strain evidence="12 13">CBS 600.67</strain>
    </source>
</reference>
<feature type="coiled-coil region" evidence="8">
    <location>
        <begin position="810"/>
        <end position="935"/>
    </location>
</feature>
<dbReference type="InterPro" id="IPR045326">
    <property type="entry name" value="ATG17-like_dom"/>
</dbReference>
<evidence type="ECO:0000256" key="1">
    <source>
        <dbReference type="ARBA" id="ARBA00009729"/>
    </source>
</evidence>
<comment type="subunit">
    <text evidence="7">Homodimer.</text>
</comment>
<evidence type="ECO:0000313" key="12">
    <source>
        <dbReference type="EMBL" id="KAL2829666.1"/>
    </source>
</evidence>
<feature type="coiled-coil region" evidence="8">
    <location>
        <begin position="626"/>
        <end position="717"/>
    </location>
</feature>
<keyword evidence="3 7" id="KW-0813">Transport</keyword>
<dbReference type="Pfam" id="PF04108">
    <property type="entry name" value="ATG17_like"/>
    <property type="match status" value="1"/>
</dbReference>
<dbReference type="Proteomes" id="UP001610335">
    <property type="component" value="Unassembled WGS sequence"/>
</dbReference>
<evidence type="ECO:0000256" key="7">
    <source>
        <dbReference type="RuleBase" id="RU367075"/>
    </source>
</evidence>
<feature type="coiled-coil region" evidence="8">
    <location>
        <begin position="117"/>
        <end position="176"/>
    </location>
</feature>
<name>A0ABR4IPG7_9EURO</name>
<feature type="compositionally biased region" description="Polar residues" evidence="9">
    <location>
        <begin position="1238"/>
        <end position="1256"/>
    </location>
</feature>
<comment type="function">
    <text evidence="7">Involved in cytoplasm to vacuole transport (Cvt), pexophagy, mitophagy and nucleophagy. Recruits mitochondria for their selective degradation via autophagy (mitophagy) during starvation. Works as scaffold proteins that recruit ATG proteins to the pre-autophagosome (PAS), the site of vesicle/autophagosome formation. Required for the Cvt vesicles completion.</text>
</comment>
<keyword evidence="4 7" id="KW-0653">Protein transport</keyword>
<feature type="compositionally biased region" description="Low complexity" evidence="9">
    <location>
        <begin position="1318"/>
        <end position="1332"/>
    </location>
</feature>
<feature type="domain" description="Autophagy protein ATG17-like" evidence="10">
    <location>
        <begin position="96"/>
        <end position="444"/>
    </location>
</feature>
<comment type="similarity">
    <text evidence="1 7">Belongs to the ATG11 family.</text>
</comment>
<dbReference type="InterPro" id="IPR040040">
    <property type="entry name" value="ATG11"/>
</dbReference>
<evidence type="ECO:0000256" key="4">
    <source>
        <dbReference type="ARBA" id="ARBA00022927"/>
    </source>
</evidence>
<evidence type="ECO:0000256" key="3">
    <source>
        <dbReference type="ARBA" id="ARBA00022448"/>
    </source>
</evidence>
<comment type="subcellular location">
    <subcellularLocation>
        <location evidence="7">Preautophagosomal structure membrane</location>
        <topology evidence="7">Peripheral membrane protein</topology>
    </subcellularLocation>
    <subcellularLocation>
        <location evidence="7">Vacuole membrane</location>
        <topology evidence="7">Peripheral membrane protein</topology>
    </subcellularLocation>
    <text evidence="7">During pexophagy, accumulates in the vacuolar membrane region, where the peroxisomes contact the vacuole.</text>
</comment>
<keyword evidence="6 8" id="KW-0175">Coiled coil</keyword>
<feature type="coiled-coil region" evidence="8">
    <location>
        <begin position="535"/>
        <end position="562"/>
    </location>
</feature>
<dbReference type="SUPFAM" id="SSF57997">
    <property type="entry name" value="Tropomyosin"/>
    <property type="match status" value="1"/>
</dbReference>
<dbReference type="PANTHER" id="PTHR13222">
    <property type="entry name" value="RB1-INDUCIBLE COILED-COIL"/>
    <property type="match status" value="1"/>
</dbReference>
<gene>
    <name evidence="12" type="ORF">BDW59DRAFT_141770</name>
</gene>